<keyword evidence="1" id="KW-0812">Transmembrane</keyword>
<keyword evidence="3" id="KW-1185">Reference proteome</keyword>
<dbReference type="OrthoDB" id="2647900at2"/>
<feature type="transmembrane region" description="Helical" evidence="1">
    <location>
        <begin position="12"/>
        <end position="29"/>
    </location>
</feature>
<gene>
    <name evidence="2" type="ORF">BAMA_24600</name>
</gene>
<proteinExistence type="predicted"/>
<name>A0A073KA64_9BACI</name>
<keyword evidence="1" id="KW-0472">Membrane</keyword>
<dbReference type="STRING" id="574376.BAMA_24600"/>
<evidence type="ECO:0000256" key="1">
    <source>
        <dbReference type="SAM" id="Phobius"/>
    </source>
</evidence>
<accession>A0A073KA64</accession>
<evidence type="ECO:0000313" key="2">
    <source>
        <dbReference type="EMBL" id="KEK19183.1"/>
    </source>
</evidence>
<dbReference type="Proteomes" id="UP000027822">
    <property type="component" value="Unassembled WGS sequence"/>
</dbReference>
<organism evidence="2 3">
    <name type="scientific">Bacillus manliponensis</name>
    <dbReference type="NCBI Taxonomy" id="574376"/>
    <lineage>
        <taxon>Bacteria</taxon>
        <taxon>Bacillati</taxon>
        <taxon>Bacillota</taxon>
        <taxon>Bacilli</taxon>
        <taxon>Bacillales</taxon>
        <taxon>Bacillaceae</taxon>
        <taxon>Bacillus</taxon>
        <taxon>Bacillus cereus group</taxon>
    </lineage>
</organism>
<feature type="transmembrane region" description="Helical" evidence="1">
    <location>
        <begin position="35"/>
        <end position="60"/>
    </location>
</feature>
<evidence type="ECO:0008006" key="4">
    <source>
        <dbReference type="Google" id="ProtNLM"/>
    </source>
</evidence>
<sequence>MDKRIKTLKSVANTMNFMSILLITLPVLFDSNETIAGKISITITVTISACLIFFATYFILKKAIVGRGK</sequence>
<reference evidence="2 3" key="1">
    <citation type="submission" date="2014-06" db="EMBL/GenBank/DDBJ databases">
        <title>Draft genome sequence of Bacillus manliponensis JCM 15802 (MCCC 1A00708).</title>
        <authorList>
            <person name="Lai Q."/>
            <person name="Liu Y."/>
            <person name="Shao Z."/>
        </authorList>
    </citation>
    <scope>NUCLEOTIDE SEQUENCE [LARGE SCALE GENOMIC DNA]</scope>
    <source>
        <strain evidence="2 3">JCM 15802</strain>
    </source>
</reference>
<dbReference type="EMBL" id="JOTN01000009">
    <property type="protein sequence ID" value="KEK19183.1"/>
    <property type="molecule type" value="Genomic_DNA"/>
</dbReference>
<evidence type="ECO:0000313" key="3">
    <source>
        <dbReference type="Proteomes" id="UP000027822"/>
    </source>
</evidence>
<comment type="caution">
    <text evidence="2">The sequence shown here is derived from an EMBL/GenBank/DDBJ whole genome shotgun (WGS) entry which is preliminary data.</text>
</comment>
<dbReference type="AlphaFoldDB" id="A0A073KA64"/>
<keyword evidence="1" id="KW-1133">Transmembrane helix</keyword>
<dbReference type="RefSeq" id="WP_034639535.1">
    <property type="nucleotide sequence ID" value="NZ_CBCSJC010000008.1"/>
</dbReference>
<protein>
    <recommendedName>
        <fullName evidence="4">ABC transporter permease</fullName>
    </recommendedName>
</protein>